<organism evidence="4 5">
    <name type="scientific">Legionella busanensis</name>
    <dbReference type="NCBI Taxonomy" id="190655"/>
    <lineage>
        <taxon>Bacteria</taxon>
        <taxon>Pseudomonadati</taxon>
        <taxon>Pseudomonadota</taxon>
        <taxon>Gammaproteobacteria</taxon>
        <taxon>Legionellales</taxon>
        <taxon>Legionellaceae</taxon>
        <taxon>Legionella</taxon>
    </lineage>
</organism>
<reference evidence="4 5" key="1">
    <citation type="submission" date="2018-06" db="EMBL/GenBank/DDBJ databases">
        <authorList>
            <consortium name="Pathogen Informatics"/>
            <person name="Doyle S."/>
        </authorList>
    </citation>
    <scope>NUCLEOTIDE SEQUENCE [LARGE SCALE GENOMIC DNA]</scope>
    <source>
        <strain evidence="4 5">NCTC13316</strain>
    </source>
</reference>
<gene>
    <name evidence="4" type="ORF">NCTC13316_01577</name>
</gene>
<feature type="active site" description="Nucleophile" evidence="3">
    <location>
        <position position="250"/>
    </location>
</feature>
<dbReference type="Pfam" id="PF19420">
    <property type="entry name" value="DDAH_eukar"/>
    <property type="match status" value="1"/>
</dbReference>
<dbReference type="GO" id="GO:0016403">
    <property type="term" value="F:dimethylargininase activity"/>
    <property type="evidence" value="ECO:0007669"/>
    <property type="project" value="UniProtKB-EC"/>
</dbReference>
<comment type="similarity">
    <text evidence="1">Belongs to the DDAH family.</text>
</comment>
<accession>A0A378JTH6</accession>
<dbReference type="OrthoDB" id="9790596at2"/>
<dbReference type="GO" id="GO:0016597">
    <property type="term" value="F:amino acid binding"/>
    <property type="evidence" value="ECO:0007669"/>
    <property type="project" value="TreeGrafter"/>
</dbReference>
<dbReference type="GO" id="GO:0045429">
    <property type="term" value="P:positive regulation of nitric oxide biosynthetic process"/>
    <property type="evidence" value="ECO:0007669"/>
    <property type="project" value="TreeGrafter"/>
</dbReference>
<keyword evidence="2 4" id="KW-0378">Hydrolase</keyword>
<dbReference type="AlphaFoldDB" id="A0A378JTH6"/>
<evidence type="ECO:0000313" key="4">
    <source>
        <dbReference type="EMBL" id="STX51482.1"/>
    </source>
</evidence>
<keyword evidence="5" id="KW-1185">Reference proteome</keyword>
<evidence type="ECO:0000256" key="2">
    <source>
        <dbReference type="ARBA" id="ARBA00022801"/>
    </source>
</evidence>
<evidence type="ECO:0000256" key="1">
    <source>
        <dbReference type="ARBA" id="ARBA00008532"/>
    </source>
</evidence>
<dbReference type="SUPFAM" id="SSF55909">
    <property type="entry name" value="Pentein"/>
    <property type="match status" value="1"/>
</dbReference>
<dbReference type="InterPro" id="IPR033199">
    <property type="entry name" value="DDAH-like"/>
</dbReference>
<dbReference type="EMBL" id="UGOD01000001">
    <property type="protein sequence ID" value="STX51482.1"/>
    <property type="molecule type" value="Genomic_DNA"/>
</dbReference>
<dbReference type="EC" id="3.5.3.18" evidence="4"/>
<dbReference type="PANTHER" id="PTHR12737:SF9">
    <property type="entry name" value="DIMETHYLARGININASE"/>
    <property type="match status" value="1"/>
</dbReference>
<dbReference type="Gene3D" id="3.75.10.10">
    <property type="entry name" value="L-arginine/glycine Amidinotransferase, Chain A"/>
    <property type="match status" value="1"/>
</dbReference>
<sequence>MYSQALVRSPTASMTQGLTSNQNPLPVSFDHALVQHQNYITALNSCGLEITTLPPLEHYPDACFVEDTALLTEKVAILTHPGALSRQGEVALIEPFIASFYQDRIEKIKAPGTVDAGDVLRVENHFYIGLSKRTNQHGADQLAAILTAFGFTSSTIELKEFLHLKSGVSYLGNNYLLVAGELINHPAWQSFNQIIVTAEETYAANSININNNIILPAGFKKTAQSLEELGFKTLTVDVSEFEKIDGGLSCLSLRF</sequence>
<evidence type="ECO:0000256" key="3">
    <source>
        <dbReference type="PIRSR" id="PIRSR633199-1"/>
    </source>
</evidence>
<evidence type="ECO:0000313" key="5">
    <source>
        <dbReference type="Proteomes" id="UP000254794"/>
    </source>
</evidence>
<dbReference type="Proteomes" id="UP000254794">
    <property type="component" value="Unassembled WGS sequence"/>
</dbReference>
<feature type="active site" description="Proton donor" evidence="3">
    <location>
        <position position="163"/>
    </location>
</feature>
<proteinExistence type="inferred from homology"/>
<protein>
    <submittedName>
        <fullName evidence="4">NG,NG-dimethylarginine dimethylaminohydrolase</fullName>
        <ecNumber evidence="4">3.5.3.18</ecNumber>
    </submittedName>
</protein>
<dbReference type="RefSeq" id="WP_115331116.1">
    <property type="nucleotide sequence ID" value="NZ_CAAAHP010000001.1"/>
</dbReference>
<dbReference type="GO" id="GO:0000052">
    <property type="term" value="P:citrulline metabolic process"/>
    <property type="evidence" value="ECO:0007669"/>
    <property type="project" value="TreeGrafter"/>
</dbReference>
<dbReference type="PANTHER" id="PTHR12737">
    <property type="entry name" value="DIMETHYLARGININE DIMETHYLAMINOHYDROLASE"/>
    <property type="match status" value="1"/>
</dbReference>
<dbReference type="GO" id="GO:0006525">
    <property type="term" value="P:arginine metabolic process"/>
    <property type="evidence" value="ECO:0007669"/>
    <property type="project" value="TreeGrafter"/>
</dbReference>
<name>A0A378JTH6_9GAMM</name>